<name>A0A975P100_9BRAD</name>
<keyword evidence="4" id="KW-1185">Reference proteome</keyword>
<dbReference type="GO" id="GO:0016757">
    <property type="term" value="F:glycosyltransferase activity"/>
    <property type="evidence" value="ECO:0007669"/>
    <property type="project" value="UniProtKB-KW"/>
</dbReference>
<dbReference type="InterPro" id="IPR028098">
    <property type="entry name" value="Glyco_trans_4-like_N"/>
</dbReference>
<sequence length="589" mass="64306">MTQPADRAREIRTAPPLVADEQAVLDRVWGEVSASQIKAAVVVLTFSPSDALVECLLRVPRIIDVVWKTPSGAKHGRNPGRLSFRLRTAFVVWSEDFAGLRWLMLVVRTGAFRIIKISRRGLRRERALTVRYVGREITSRLVGRVLRLLALSDNAVIRRLAVIISGARISRLKLASFPLNRMQADGPIVYATGSLGAGGSERQLMLTAKGVHSRSGRRVSVVCQSLLIEKNRFFASELETAGISVEDRSGVQQGLDQAESLQASFDDGSIRSAFSRNPQLADLILFFASKFSMERPAIVHAWLDETNIAAGVAAAISGVPKIVLGCRSLSPVNFQFYQPYMWQGYRQLARLPQVVILNNSAAGARDYADWLQIPIERIKVIPNGLEFSSATTPAIRNAFDASGDPVLKGKRIVGMVGRIAEEKRPYLWLEIASDILKKRSDVHFVWAGDGPMRKDVEKRAEELGISAHLSLLGLISDIGKVWASMTVFLLTSRVEGLPNVAIEAQHFGVPAVVAAVGGAAEAINEGVTGVSVAGDDAKAFSQAVLRFLDSPEALTRSKLLGPTFVQERFSVQRMLAATMSVYGLETRAS</sequence>
<keyword evidence="3" id="KW-0328">Glycosyltransferase</keyword>
<feature type="domain" description="Glycosyltransferase subfamily 4-like N-terminal" evidence="2">
    <location>
        <begin position="279"/>
        <end position="385"/>
    </location>
</feature>
<dbReference type="Gene3D" id="3.40.50.2000">
    <property type="entry name" value="Glycogen Phosphorylase B"/>
    <property type="match status" value="2"/>
</dbReference>
<reference evidence="3 4" key="1">
    <citation type="submission" date="2021-06" db="EMBL/GenBank/DDBJ databases">
        <title>Bradyrhizobium sp. S2-11-4 Genome sequencing.</title>
        <authorList>
            <person name="Jin L."/>
        </authorList>
    </citation>
    <scope>NUCLEOTIDE SEQUENCE [LARGE SCALE GENOMIC DNA]</scope>
    <source>
        <strain evidence="3 4">S2-11-4</strain>
    </source>
</reference>
<proteinExistence type="predicted"/>
<dbReference type="Pfam" id="PF13439">
    <property type="entry name" value="Glyco_transf_4"/>
    <property type="match status" value="1"/>
</dbReference>
<keyword evidence="3" id="KW-0808">Transferase</keyword>
<organism evidence="3 4">
    <name type="scientific">Bradyrhizobium sediminis</name>
    <dbReference type="NCBI Taxonomy" id="2840469"/>
    <lineage>
        <taxon>Bacteria</taxon>
        <taxon>Pseudomonadati</taxon>
        <taxon>Pseudomonadota</taxon>
        <taxon>Alphaproteobacteria</taxon>
        <taxon>Hyphomicrobiales</taxon>
        <taxon>Nitrobacteraceae</taxon>
        <taxon>Bradyrhizobium</taxon>
    </lineage>
</organism>
<evidence type="ECO:0000259" key="1">
    <source>
        <dbReference type="Pfam" id="PF00534"/>
    </source>
</evidence>
<evidence type="ECO:0000313" key="4">
    <source>
        <dbReference type="Proteomes" id="UP000676951"/>
    </source>
</evidence>
<gene>
    <name evidence="3" type="ORF">KMZ93_09645</name>
</gene>
<dbReference type="EMBL" id="CP076136">
    <property type="protein sequence ID" value="QWG25112.1"/>
    <property type="molecule type" value="Genomic_DNA"/>
</dbReference>
<dbReference type="Pfam" id="PF00534">
    <property type="entry name" value="Glycos_transf_1"/>
    <property type="match status" value="1"/>
</dbReference>
<dbReference type="Proteomes" id="UP000676951">
    <property type="component" value="Chromosome"/>
</dbReference>
<protein>
    <submittedName>
        <fullName evidence="3">Glycosyltransferase</fullName>
        <ecNumber evidence="3">2.4.-.-</ecNumber>
    </submittedName>
</protein>
<dbReference type="EC" id="2.4.-.-" evidence="3"/>
<dbReference type="InterPro" id="IPR001296">
    <property type="entry name" value="Glyco_trans_1"/>
</dbReference>
<dbReference type="RefSeq" id="WP_215605852.1">
    <property type="nucleotide sequence ID" value="NZ_CP076136.1"/>
</dbReference>
<evidence type="ECO:0000313" key="3">
    <source>
        <dbReference type="EMBL" id="QWG25112.1"/>
    </source>
</evidence>
<dbReference type="PANTHER" id="PTHR12526:SF636">
    <property type="entry name" value="BLL3647 PROTEIN"/>
    <property type="match status" value="1"/>
</dbReference>
<accession>A0A975P100</accession>
<dbReference type="PANTHER" id="PTHR12526">
    <property type="entry name" value="GLYCOSYLTRANSFERASE"/>
    <property type="match status" value="1"/>
</dbReference>
<dbReference type="SUPFAM" id="SSF53756">
    <property type="entry name" value="UDP-Glycosyltransferase/glycogen phosphorylase"/>
    <property type="match status" value="1"/>
</dbReference>
<evidence type="ECO:0000259" key="2">
    <source>
        <dbReference type="Pfam" id="PF13439"/>
    </source>
</evidence>
<dbReference type="AlphaFoldDB" id="A0A975P100"/>
<feature type="domain" description="Glycosyl transferase family 1" evidence="1">
    <location>
        <begin position="408"/>
        <end position="554"/>
    </location>
</feature>